<dbReference type="InterPro" id="IPR023271">
    <property type="entry name" value="Aquaporin-like"/>
</dbReference>
<dbReference type="GO" id="GO:0015267">
    <property type="term" value="F:channel activity"/>
    <property type="evidence" value="ECO:0007669"/>
    <property type="project" value="InterPro"/>
</dbReference>
<reference evidence="6 7" key="1">
    <citation type="journal article" date="2017" name="Gigascience">
        <title>Draft genome of the honey bee ectoparasitic mite, Tropilaelaps mercedesae, is shaped by the parasitic life history.</title>
        <authorList>
            <person name="Dong X."/>
            <person name="Armstrong S.D."/>
            <person name="Xia D."/>
            <person name="Makepeace B.L."/>
            <person name="Darby A.C."/>
            <person name="Kadowaki T."/>
        </authorList>
    </citation>
    <scope>NUCLEOTIDE SEQUENCE [LARGE SCALE GENOMIC DNA]</scope>
    <source>
        <strain evidence="6">Wuxi-XJTLU</strain>
    </source>
</reference>
<evidence type="ECO:0000256" key="4">
    <source>
        <dbReference type="ARBA" id="ARBA00022989"/>
    </source>
</evidence>
<keyword evidence="3" id="KW-0812">Transmembrane</keyword>
<keyword evidence="7" id="KW-1185">Reference proteome</keyword>
<dbReference type="AlphaFoldDB" id="A0A1V9X077"/>
<evidence type="ECO:0000256" key="3">
    <source>
        <dbReference type="ARBA" id="ARBA00022692"/>
    </source>
</evidence>
<dbReference type="Gene3D" id="1.20.1080.10">
    <property type="entry name" value="Glycerol uptake facilitator protein"/>
    <property type="match status" value="1"/>
</dbReference>
<keyword evidence="2" id="KW-0813">Transport</keyword>
<dbReference type="GO" id="GO:0016020">
    <property type="term" value="C:membrane"/>
    <property type="evidence" value="ECO:0007669"/>
    <property type="project" value="UniProtKB-SubCell"/>
</dbReference>
<accession>A0A1V9X077</accession>
<proteinExistence type="predicted"/>
<comment type="subcellular location">
    <subcellularLocation>
        <location evidence="1">Membrane</location>
        <topology evidence="1">Multi-pass membrane protein</topology>
    </subcellularLocation>
</comment>
<keyword evidence="4" id="KW-1133">Transmembrane helix</keyword>
<evidence type="ECO:0000256" key="1">
    <source>
        <dbReference type="ARBA" id="ARBA00004141"/>
    </source>
</evidence>
<dbReference type="InParanoid" id="A0A1V9X077"/>
<dbReference type="SUPFAM" id="SSF81338">
    <property type="entry name" value="Aquaporin-like"/>
    <property type="match status" value="1"/>
</dbReference>
<dbReference type="STRING" id="418985.A0A1V9X077"/>
<protein>
    <submittedName>
        <fullName evidence="6">Aquaporin-10-like</fullName>
    </submittedName>
</protein>
<evidence type="ECO:0000313" key="7">
    <source>
        <dbReference type="Proteomes" id="UP000192247"/>
    </source>
</evidence>
<organism evidence="6 7">
    <name type="scientific">Tropilaelaps mercedesae</name>
    <dbReference type="NCBI Taxonomy" id="418985"/>
    <lineage>
        <taxon>Eukaryota</taxon>
        <taxon>Metazoa</taxon>
        <taxon>Ecdysozoa</taxon>
        <taxon>Arthropoda</taxon>
        <taxon>Chelicerata</taxon>
        <taxon>Arachnida</taxon>
        <taxon>Acari</taxon>
        <taxon>Parasitiformes</taxon>
        <taxon>Mesostigmata</taxon>
        <taxon>Gamasina</taxon>
        <taxon>Dermanyssoidea</taxon>
        <taxon>Laelapidae</taxon>
        <taxon>Tropilaelaps</taxon>
    </lineage>
</organism>
<sequence length="215" mass="22949">MAAVIFFRCRWKVIVSVSAEMTGSCALDITLDCPVWTAEEKLGTDSKTIAHLLLNIAGPLNLALSGVSNTFLSNVTCAGGVFFGMITAMSNSGAHLNPMVTTSFAARGIFPWKKVPHYIFAQYVEFSHCPFAIGNLVISATSEIPEIPPFQGSTARQRQHGQLAYACSTNAVVDTLVSVLGVLGKFSLCDVDEVGERGGYLTAPTRQRSVALTAL</sequence>
<keyword evidence="5" id="KW-0472">Membrane</keyword>
<evidence type="ECO:0000256" key="2">
    <source>
        <dbReference type="ARBA" id="ARBA00022448"/>
    </source>
</evidence>
<dbReference type="EMBL" id="MNPL01030985">
    <property type="protein sequence ID" value="OQR66823.1"/>
    <property type="molecule type" value="Genomic_DNA"/>
</dbReference>
<dbReference type="Proteomes" id="UP000192247">
    <property type="component" value="Unassembled WGS sequence"/>
</dbReference>
<evidence type="ECO:0000256" key="5">
    <source>
        <dbReference type="ARBA" id="ARBA00023136"/>
    </source>
</evidence>
<dbReference type="OrthoDB" id="3222at2759"/>
<name>A0A1V9X077_9ACAR</name>
<comment type="caution">
    <text evidence="6">The sequence shown here is derived from an EMBL/GenBank/DDBJ whole genome shotgun (WGS) entry which is preliminary data.</text>
</comment>
<dbReference type="InterPro" id="IPR034294">
    <property type="entry name" value="Aquaporin_transptr"/>
</dbReference>
<dbReference type="Pfam" id="PF00230">
    <property type="entry name" value="MIP"/>
    <property type="match status" value="1"/>
</dbReference>
<gene>
    <name evidence="6" type="ORF">BIW11_04904</name>
</gene>
<evidence type="ECO:0000313" key="6">
    <source>
        <dbReference type="EMBL" id="OQR66823.1"/>
    </source>
</evidence>
<dbReference type="PANTHER" id="PTHR45724:SF13">
    <property type="entry name" value="AQUAPORIN NIP1-1-RELATED"/>
    <property type="match status" value="1"/>
</dbReference>
<dbReference type="PANTHER" id="PTHR45724">
    <property type="entry name" value="AQUAPORIN NIP2-1"/>
    <property type="match status" value="1"/>
</dbReference>
<dbReference type="InterPro" id="IPR000425">
    <property type="entry name" value="MIP"/>
</dbReference>